<dbReference type="SUPFAM" id="SSF160631">
    <property type="entry name" value="SMI1/KNR4-like"/>
    <property type="match status" value="1"/>
</dbReference>
<protein>
    <submittedName>
        <fullName evidence="2">SMI1/KNR4 family protein</fullName>
    </submittedName>
</protein>
<dbReference type="Gene3D" id="3.40.1580.10">
    <property type="entry name" value="SMI1/KNR4-like"/>
    <property type="match status" value="1"/>
</dbReference>
<accession>A0ABY4D2L7</accession>
<name>A0ABY4D2L7_9BACT</name>
<keyword evidence="3" id="KW-1185">Reference proteome</keyword>
<dbReference type="RefSeq" id="WP_243801041.1">
    <property type="nucleotide sequence ID" value="NZ_CP094669.1"/>
</dbReference>
<reference evidence="2 3" key="1">
    <citation type="submission" date="2022-03" db="EMBL/GenBank/DDBJ databases">
        <title>Hymenobactersp. isolated from the air.</title>
        <authorList>
            <person name="Won M."/>
            <person name="Kwon S.-W."/>
        </authorList>
    </citation>
    <scope>NUCLEOTIDE SEQUENCE [LARGE SCALE GENOMIC DNA]</scope>
    <source>
        <strain evidence="2 3">KACC 21982</strain>
    </source>
</reference>
<evidence type="ECO:0000259" key="1">
    <source>
        <dbReference type="SMART" id="SM00860"/>
    </source>
</evidence>
<dbReference type="SMART" id="SM00860">
    <property type="entry name" value="SMI1_KNR4"/>
    <property type="match status" value="1"/>
</dbReference>
<organism evidence="2 3">
    <name type="scientific">Hymenobacter tibetensis</name>
    <dbReference type="NCBI Taxonomy" id="497967"/>
    <lineage>
        <taxon>Bacteria</taxon>
        <taxon>Pseudomonadati</taxon>
        <taxon>Bacteroidota</taxon>
        <taxon>Cytophagia</taxon>
        <taxon>Cytophagales</taxon>
        <taxon>Hymenobacteraceae</taxon>
        <taxon>Hymenobacter</taxon>
    </lineage>
</organism>
<evidence type="ECO:0000313" key="3">
    <source>
        <dbReference type="Proteomes" id="UP000831113"/>
    </source>
</evidence>
<dbReference type="Proteomes" id="UP000831113">
    <property type="component" value="Chromosome"/>
</dbReference>
<evidence type="ECO:0000313" key="2">
    <source>
        <dbReference type="EMBL" id="UOG76272.1"/>
    </source>
</evidence>
<dbReference type="Pfam" id="PF09346">
    <property type="entry name" value="SMI1_KNR4"/>
    <property type="match status" value="1"/>
</dbReference>
<gene>
    <name evidence="2" type="ORF">MTX78_06645</name>
</gene>
<dbReference type="EMBL" id="CP094669">
    <property type="protein sequence ID" value="UOG76272.1"/>
    <property type="molecule type" value="Genomic_DNA"/>
</dbReference>
<dbReference type="InterPro" id="IPR018958">
    <property type="entry name" value="Knr4/Smi1-like_dom"/>
</dbReference>
<feature type="domain" description="Knr4/Smi1-like" evidence="1">
    <location>
        <begin position="44"/>
        <end position="155"/>
    </location>
</feature>
<proteinExistence type="predicted"/>
<dbReference type="InterPro" id="IPR037883">
    <property type="entry name" value="Knr4/Smi1-like_sf"/>
</dbReference>
<sequence>MEVNKIEDVIIPQRVIGMDTGWEQEIAPIIAGYADHIMEEPAEPASAEGIRACEQRLATTLPEDLKLFYLRFGAAKLGEILCPLKEFVGWSAESMEGYTADEQDVLQNMVVFGEYLGNGNLWCFHKQTKAIYYFDHDTEPNINSMFASFYEYLRALLVFTQGEMGSHIEGLEEECEAIVVSMIGQERVRKWRYFGGWE</sequence>